<keyword evidence="3" id="KW-1185">Reference proteome</keyword>
<dbReference type="Proteomes" id="UP000612956">
    <property type="component" value="Unassembled WGS sequence"/>
</dbReference>
<dbReference type="RefSeq" id="WP_188830809.1">
    <property type="nucleotide sequence ID" value="NZ_BMMW01000005.1"/>
</dbReference>
<comment type="caution">
    <text evidence="2">The sequence shown here is derived from an EMBL/GenBank/DDBJ whole genome shotgun (WGS) entry which is preliminary data.</text>
</comment>
<evidence type="ECO:0000256" key="1">
    <source>
        <dbReference type="SAM" id="MobiDB-lite"/>
    </source>
</evidence>
<protein>
    <submittedName>
        <fullName evidence="2">Uncharacterized protein</fullName>
    </submittedName>
</protein>
<proteinExistence type="predicted"/>
<sequence length="110" mass="11739">MPEDQRTHPNRAPGAPIANQALDVLRHDGYDKEIEEFNPEPKFDGDGKPLPASALTGGSARSAVNGILADANLGGYTGAYETAFRSALTERLYMSGDEAKKYTEGTGNPK</sequence>
<reference evidence="2" key="1">
    <citation type="journal article" date="2014" name="Int. J. Syst. Evol. Microbiol.">
        <title>Complete genome sequence of Corynebacterium casei LMG S-19264T (=DSM 44701T), isolated from a smear-ripened cheese.</title>
        <authorList>
            <consortium name="US DOE Joint Genome Institute (JGI-PGF)"/>
            <person name="Walter F."/>
            <person name="Albersmeier A."/>
            <person name="Kalinowski J."/>
            <person name="Ruckert C."/>
        </authorList>
    </citation>
    <scope>NUCLEOTIDE SEQUENCE</scope>
    <source>
        <strain evidence="2">CGMCC 4.7278</strain>
    </source>
</reference>
<name>A0A917QS63_9NOCA</name>
<dbReference type="AlphaFoldDB" id="A0A917QS63"/>
<reference evidence="2" key="2">
    <citation type="submission" date="2020-09" db="EMBL/GenBank/DDBJ databases">
        <authorList>
            <person name="Sun Q."/>
            <person name="Zhou Y."/>
        </authorList>
    </citation>
    <scope>NUCLEOTIDE SEQUENCE</scope>
    <source>
        <strain evidence="2">CGMCC 4.7278</strain>
    </source>
</reference>
<feature type="region of interest" description="Disordered" evidence="1">
    <location>
        <begin position="1"/>
        <end position="20"/>
    </location>
</feature>
<accession>A0A917QS63</accession>
<evidence type="ECO:0000313" key="3">
    <source>
        <dbReference type="Proteomes" id="UP000612956"/>
    </source>
</evidence>
<organism evidence="2 3">
    <name type="scientific">Nocardia camponoti</name>
    <dbReference type="NCBI Taxonomy" id="1616106"/>
    <lineage>
        <taxon>Bacteria</taxon>
        <taxon>Bacillati</taxon>
        <taxon>Actinomycetota</taxon>
        <taxon>Actinomycetes</taxon>
        <taxon>Mycobacteriales</taxon>
        <taxon>Nocardiaceae</taxon>
        <taxon>Nocardia</taxon>
    </lineage>
</organism>
<evidence type="ECO:0000313" key="2">
    <source>
        <dbReference type="EMBL" id="GGK65652.1"/>
    </source>
</evidence>
<gene>
    <name evidence="2" type="ORF">GCM10011591_42300</name>
</gene>
<dbReference type="EMBL" id="BMMW01000005">
    <property type="protein sequence ID" value="GGK65652.1"/>
    <property type="molecule type" value="Genomic_DNA"/>
</dbReference>